<comment type="caution">
    <text evidence="3">The sequence shown here is derived from an EMBL/GenBank/DDBJ whole genome shotgun (WGS) entry which is preliminary data.</text>
</comment>
<dbReference type="CDD" id="cd16936">
    <property type="entry name" value="HATPase_RsbW-like"/>
    <property type="match status" value="1"/>
</dbReference>
<protein>
    <recommendedName>
        <fullName evidence="2">STAS domain-containing protein</fullName>
    </recommendedName>
</protein>
<gene>
    <name evidence="3" type="ORF">GCM10010492_01190</name>
</gene>
<keyword evidence="1" id="KW-0418">Kinase</keyword>
<dbReference type="PROSITE" id="PS50801">
    <property type="entry name" value="STAS"/>
    <property type="match status" value="1"/>
</dbReference>
<evidence type="ECO:0000256" key="1">
    <source>
        <dbReference type="ARBA" id="ARBA00022527"/>
    </source>
</evidence>
<evidence type="ECO:0000259" key="2">
    <source>
        <dbReference type="PROSITE" id="PS50801"/>
    </source>
</evidence>
<dbReference type="SUPFAM" id="SSF55874">
    <property type="entry name" value="ATPase domain of HSP90 chaperone/DNA topoisomerase II/histidine kinase"/>
    <property type="match status" value="1"/>
</dbReference>
<keyword evidence="1" id="KW-0808">Transferase</keyword>
<reference evidence="3 4" key="1">
    <citation type="journal article" date="2019" name="Int. J. Syst. Evol. Microbiol.">
        <title>The Global Catalogue of Microorganisms (GCM) 10K type strain sequencing project: providing services to taxonomists for standard genome sequencing and annotation.</title>
        <authorList>
            <consortium name="The Broad Institute Genomics Platform"/>
            <consortium name="The Broad Institute Genome Sequencing Center for Infectious Disease"/>
            <person name="Wu L."/>
            <person name="Ma J."/>
        </authorList>
    </citation>
    <scope>NUCLEOTIDE SEQUENCE [LARGE SCALE GENOMIC DNA]</scope>
    <source>
        <strain evidence="3 4">JCM 3380</strain>
    </source>
</reference>
<dbReference type="EMBL" id="BAAABU010000001">
    <property type="protein sequence ID" value="GAA0207416.1"/>
    <property type="molecule type" value="Genomic_DNA"/>
</dbReference>
<dbReference type="Pfam" id="PF01740">
    <property type="entry name" value="STAS"/>
    <property type="match status" value="1"/>
</dbReference>
<keyword evidence="4" id="KW-1185">Reference proteome</keyword>
<keyword evidence="1" id="KW-0723">Serine/threonine-protein kinase</keyword>
<dbReference type="InterPro" id="IPR036513">
    <property type="entry name" value="STAS_dom_sf"/>
</dbReference>
<proteinExistence type="predicted"/>
<dbReference type="PANTHER" id="PTHR35526:SF3">
    <property type="entry name" value="ANTI-SIGMA-F FACTOR RSBW"/>
    <property type="match status" value="1"/>
</dbReference>
<name>A0ABN0SZE0_9PSEU</name>
<dbReference type="InterPro" id="IPR036890">
    <property type="entry name" value="HATPase_C_sf"/>
</dbReference>
<dbReference type="Proteomes" id="UP001500416">
    <property type="component" value="Unassembled WGS sequence"/>
</dbReference>
<dbReference type="InterPro" id="IPR003594">
    <property type="entry name" value="HATPase_dom"/>
</dbReference>
<dbReference type="RefSeq" id="WP_343931542.1">
    <property type="nucleotide sequence ID" value="NZ_BAAABU010000001.1"/>
</dbReference>
<dbReference type="Pfam" id="PF13581">
    <property type="entry name" value="HATPase_c_2"/>
    <property type="match status" value="1"/>
</dbReference>
<evidence type="ECO:0000313" key="3">
    <source>
        <dbReference type="EMBL" id="GAA0207416.1"/>
    </source>
</evidence>
<dbReference type="Gene3D" id="3.30.750.24">
    <property type="entry name" value="STAS domain"/>
    <property type="match status" value="1"/>
</dbReference>
<dbReference type="InterPro" id="IPR050267">
    <property type="entry name" value="Anti-sigma-factor_SerPK"/>
</dbReference>
<evidence type="ECO:0000313" key="4">
    <source>
        <dbReference type="Proteomes" id="UP001500416"/>
    </source>
</evidence>
<feature type="domain" description="STAS" evidence="2">
    <location>
        <begin position="3"/>
        <end position="114"/>
    </location>
</feature>
<dbReference type="SUPFAM" id="SSF52091">
    <property type="entry name" value="SpoIIaa-like"/>
    <property type="match status" value="1"/>
</dbReference>
<organism evidence="3 4">
    <name type="scientific">Saccharothrix mutabilis subsp. mutabilis</name>
    <dbReference type="NCBI Taxonomy" id="66855"/>
    <lineage>
        <taxon>Bacteria</taxon>
        <taxon>Bacillati</taxon>
        <taxon>Actinomycetota</taxon>
        <taxon>Actinomycetes</taxon>
        <taxon>Pseudonocardiales</taxon>
        <taxon>Pseudonocardiaceae</taxon>
        <taxon>Saccharothrix</taxon>
    </lineage>
</organism>
<accession>A0ABN0SZE0</accession>
<dbReference type="PANTHER" id="PTHR35526">
    <property type="entry name" value="ANTI-SIGMA-F FACTOR RSBW-RELATED"/>
    <property type="match status" value="1"/>
</dbReference>
<dbReference type="InterPro" id="IPR002645">
    <property type="entry name" value="STAS_dom"/>
</dbReference>
<sequence>MTLTLDVGTEAGATIVRPSGRLDLSTYAHLRDSLLKCALEGPTAVVVVLDDGFEVATPAVMSVFTTVWMRVSEWPGVPVVLVGAGANHRRALAAGGAGRSVRYYPSVHDAVVAAEQRPDRRRDETWLPESSVSALMARQFVRETCVRWDVHDVLDDALLVVTELVQNAVEHARSAPHLRLELRGPTLTIAVHDGATEPPRRRDGGITPGGRGVRLVERVSRVWGHTSWPGGGKVVWAVLDTHR</sequence>
<dbReference type="Gene3D" id="3.30.565.10">
    <property type="entry name" value="Histidine kinase-like ATPase, C-terminal domain"/>
    <property type="match status" value="1"/>
</dbReference>